<dbReference type="InterPro" id="IPR031248">
    <property type="entry name" value="RNF213"/>
</dbReference>
<sequence>MEKQKEEVEIHGGFERIHIRQAIEEFEEKLRKINGGNGFDITDSKEENMDKKTKSKEIWLFLDEFNTSPDIGWFTELICNHSLDGVKLSNEIKIIAALKFYIWQFGSLSNLDEQQYILEMTKNWKQHLHQNIHKIFEKGVNRIAKQICKSQDF</sequence>
<feature type="non-terminal residue" evidence="1">
    <location>
        <position position="153"/>
    </location>
</feature>
<comment type="caution">
    <text evidence="1">The sequence shown here is derived from an EMBL/GenBank/DDBJ whole genome shotgun (WGS) entry which is preliminary data.</text>
</comment>
<dbReference type="AlphaFoldDB" id="X6LGW9"/>
<proteinExistence type="predicted"/>
<dbReference type="GO" id="GO:0004842">
    <property type="term" value="F:ubiquitin-protein transferase activity"/>
    <property type="evidence" value="ECO:0007669"/>
    <property type="project" value="InterPro"/>
</dbReference>
<dbReference type="EMBL" id="ASPP01042394">
    <property type="protein sequence ID" value="ETN99959.1"/>
    <property type="molecule type" value="Genomic_DNA"/>
</dbReference>
<reference evidence="1 2" key="1">
    <citation type="journal article" date="2013" name="Curr. Biol.">
        <title>The Genome of the Foraminiferan Reticulomyxa filosa.</title>
        <authorList>
            <person name="Glockner G."/>
            <person name="Hulsmann N."/>
            <person name="Schleicher M."/>
            <person name="Noegel A.A."/>
            <person name="Eichinger L."/>
            <person name="Gallinger C."/>
            <person name="Pawlowski J."/>
            <person name="Sierra R."/>
            <person name="Euteneuer U."/>
            <person name="Pillet L."/>
            <person name="Moustafa A."/>
            <person name="Platzer M."/>
            <person name="Groth M."/>
            <person name="Szafranski K."/>
            <person name="Schliwa M."/>
        </authorList>
    </citation>
    <scope>NUCLEOTIDE SEQUENCE [LARGE SCALE GENOMIC DNA]</scope>
</reference>
<dbReference type="Proteomes" id="UP000023152">
    <property type="component" value="Unassembled WGS sequence"/>
</dbReference>
<evidence type="ECO:0000313" key="2">
    <source>
        <dbReference type="Proteomes" id="UP000023152"/>
    </source>
</evidence>
<gene>
    <name evidence="1" type="ORF">RFI_37507</name>
</gene>
<dbReference type="PANTHER" id="PTHR22605:SF1">
    <property type="entry name" value="RZ-TYPE DOMAIN-CONTAINING PROTEIN"/>
    <property type="match status" value="1"/>
</dbReference>
<name>X6LGW9_RETFI</name>
<protein>
    <submittedName>
        <fullName evidence="1">Uncharacterized protein</fullName>
    </submittedName>
</protein>
<evidence type="ECO:0000313" key="1">
    <source>
        <dbReference type="EMBL" id="ETN99959.1"/>
    </source>
</evidence>
<dbReference type="PANTHER" id="PTHR22605">
    <property type="entry name" value="RZ-TYPE DOMAIN-CONTAINING PROTEIN"/>
    <property type="match status" value="1"/>
</dbReference>
<keyword evidence="2" id="KW-1185">Reference proteome</keyword>
<organism evidence="1 2">
    <name type="scientific">Reticulomyxa filosa</name>
    <dbReference type="NCBI Taxonomy" id="46433"/>
    <lineage>
        <taxon>Eukaryota</taxon>
        <taxon>Sar</taxon>
        <taxon>Rhizaria</taxon>
        <taxon>Retaria</taxon>
        <taxon>Foraminifera</taxon>
        <taxon>Monothalamids</taxon>
        <taxon>Reticulomyxidae</taxon>
        <taxon>Reticulomyxa</taxon>
    </lineage>
</organism>
<accession>X6LGW9</accession>
<dbReference type="GO" id="GO:0016887">
    <property type="term" value="F:ATP hydrolysis activity"/>
    <property type="evidence" value="ECO:0007669"/>
    <property type="project" value="InterPro"/>
</dbReference>